<dbReference type="InterPro" id="IPR011598">
    <property type="entry name" value="bHLH_dom"/>
</dbReference>
<dbReference type="Gene3D" id="4.10.280.10">
    <property type="entry name" value="Helix-loop-helix DNA-binding domain"/>
    <property type="match status" value="1"/>
</dbReference>
<dbReference type="EMBL" id="HBHL01010862">
    <property type="protein sequence ID" value="CAD9718336.1"/>
    <property type="molecule type" value="Transcribed_RNA"/>
</dbReference>
<proteinExistence type="predicted"/>
<sequence>MTIVNTIPVTGAQLVRPLAVMPSGAAMAPTSIQMSPLVPSPLAMTGAAMDPVSFQQWWQAVSQLNGSRPGTPLAALNAQVGPFSRIASPTLEQMQELQQQQQQQRAPQQASAGVKTKGSNKSGKGKLGSSRSSSPANLVGGAEAPANSGLPLKASRHKYAEQRRRNRINERLDQLRTLVPHTEGSNIAGFLDQVIEYVMKLQQQLDIDPQAGQQQVCDVAQVVRTNNVEGQQKASNTTDEKQGKREAKAEGKAEDSQADRPAKKAKRN</sequence>
<protein>
    <recommendedName>
        <fullName evidence="2">BHLH domain-containing protein</fullName>
    </recommendedName>
</protein>
<dbReference type="EMBL" id="CP031036">
    <property type="protein sequence ID" value="QDZ20142.1"/>
    <property type="molecule type" value="Genomic_DNA"/>
</dbReference>
<dbReference type="SMART" id="SM00353">
    <property type="entry name" value="HLH"/>
    <property type="match status" value="1"/>
</dbReference>
<dbReference type="Pfam" id="PF00010">
    <property type="entry name" value="HLH"/>
    <property type="match status" value="1"/>
</dbReference>
<dbReference type="PANTHER" id="PTHR46412:SF3">
    <property type="entry name" value="TRANSCRIPTION FACTOR BIM1"/>
    <property type="match status" value="1"/>
</dbReference>
<evidence type="ECO:0000259" key="2">
    <source>
        <dbReference type="PROSITE" id="PS50888"/>
    </source>
</evidence>
<evidence type="ECO:0000256" key="1">
    <source>
        <dbReference type="SAM" id="MobiDB-lite"/>
    </source>
</evidence>
<dbReference type="STRING" id="1764295.A0A5B8ML83"/>
<dbReference type="GO" id="GO:0003700">
    <property type="term" value="F:DNA-binding transcription factor activity"/>
    <property type="evidence" value="ECO:0007669"/>
    <property type="project" value="InterPro"/>
</dbReference>
<feature type="compositionally biased region" description="Low complexity" evidence="1">
    <location>
        <begin position="93"/>
        <end position="134"/>
    </location>
</feature>
<evidence type="ECO:0000313" key="5">
    <source>
        <dbReference type="Proteomes" id="UP000316726"/>
    </source>
</evidence>
<gene>
    <name evidence="4" type="ORF">A3770_03p26600</name>
    <name evidence="3" type="ORF">CPRI1469_LOCUS7201</name>
</gene>
<reference evidence="3" key="2">
    <citation type="submission" date="2021-01" db="EMBL/GenBank/DDBJ databases">
        <authorList>
            <person name="Corre E."/>
            <person name="Pelletier E."/>
            <person name="Niang G."/>
            <person name="Scheremetjew M."/>
            <person name="Finn R."/>
            <person name="Kale V."/>
            <person name="Holt S."/>
            <person name="Cochrane G."/>
            <person name="Meng A."/>
            <person name="Brown T."/>
            <person name="Cohen L."/>
        </authorList>
    </citation>
    <scope>NUCLEOTIDE SEQUENCE</scope>
    <source>
        <strain evidence="3">CCMP1205</strain>
    </source>
</reference>
<dbReference type="PANTHER" id="PTHR46412">
    <property type="entry name" value="BES1-INTERACTING MYC-LIKE PROTEIN"/>
    <property type="match status" value="1"/>
</dbReference>
<dbReference type="GO" id="GO:0046983">
    <property type="term" value="F:protein dimerization activity"/>
    <property type="evidence" value="ECO:0007669"/>
    <property type="project" value="InterPro"/>
</dbReference>
<accession>A0A5B8ML83</accession>
<dbReference type="PROSITE" id="PS50888">
    <property type="entry name" value="BHLH"/>
    <property type="match status" value="1"/>
</dbReference>
<dbReference type="SUPFAM" id="SSF47459">
    <property type="entry name" value="HLH, helix-loop-helix DNA-binding domain"/>
    <property type="match status" value="1"/>
</dbReference>
<dbReference type="OrthoDB" id="690068at2759"/>
<evidence type="ECO:0000313" key="3">
    <source>
        <dbReference type="EMBL" id="CAD9718336.1"/>
    </source>
</evidence>
<feature type="domain" description="BHLH" evidence="2">
    <location>
        <begin position="152"/>
        <end position="201"/>
    </location>
</feature>
<dbReference type="Proteomes" id="UP000316726">
    <property type="component" value="Chromosome 3"/>
</dbReference>
<reference evidence="4 5" key="1">
    <citation type="submission" date="2018-07" db="EMBL/GenBank/DDBJ databases">
        <title>The complete nuclear genome of the prasinophyte Chloropicon primus (CCMP1205).</title>
        <authorList>
            <person name="Pombert J.-F."/>
            <person name="Otis C."/>
            <person name="Turmel M."/>
            <person name="Lemieux C."/>
        </authorList>
    </citation>
    <scope>NUCLEOTIDE SEQUENCE [LARGE SCALE GENOMIC DNA]</scope>
    <source>
        <strain evidence="4 5">CCMP1205</strain>
    </source>
</reference>
<evidence type="ECO:0000313" key="4">
    <source>
        <dbReference type="EMBL" id="QDZ20142.1"/>
    </source>
</evidence>
<keyword evidence="5" id="KW-1185">Reference proteome</keyword>
<feature type="compositionally biased region" description="Polar residues" evidence="1">
    <location>
        <begin position="227"/>
        <end position="237"/>
    </location>
</feature>
<feature type="region of interest" description="Disordered" evidence="1">
    <location>
        <begin position="93"/>
        <end position="161"/>
    </location>
</feature>
<feature type="compositionally biased region" description="Basic and acidic residues" evidence="1">
    <location>
        <begin position="238"/>
        <end position="262"/>
    </location>
</feature>
<dbReference type="AlphaFoldDB" id="A0A5B8ML83"/>
<name>A0A5B8ML83_9CHLO</name>
<organism evidence="4 5">
    <name type="scientific">Chloropicon primus</name>
    <dbReference type="NCBI Taxonomy" id="1764295"/>
    <lineage>
        <taxon>Eukaryota</taxon>
        <taxon>Viridiplantae</taxon>
        <taxon>Chlorophyta</taxon>
        <taxon>Chloropicophyceae</taxon>
        <taxon>Chloropicales</taxon>
        <taxon>Chloropicaceae</taxon>
        <taxon>Chloropicon</taxon>
    </lineage>
</organism>
<feature type="region of interest" description="Disordered" evidence="1">
    <location>
        <begin position="227"/>
        <end position="268"/>
    </location>
</feature>
<dbReference type="GO" id="GO:0006351">
    <property type="term" value="P:DNA-templated transcription"/>
    <property type="evidence" value="ECO:0007669"/>
    <property type="project" value="InterPro"/>
</dbReference>
<dbReference type="InterPro" id="IPR044295">
    <property type="entry name" value="BIM1/2/3"/>
</dbReference>
<dbReference type="InterPro" id="IPR036638">
    <property type="entry name" value="HLH_DNA-bd_sf"/>
</dbReference>